<keyword evidence="10" id="KW-1185">Reference proteome</keyword>
<proteinExistence type="inferred from homology"/>
<dbReference type="NCBIfam" id="TIGR04056">
    <property type="entry name" value="OMP_RagA_SusC"/>
    <property type="match status" value="1"/>
</dbReference>
<dbReference type="Gene3D" id="2.40.170.20">
    <property type="entry name" value="TonB-dependent receptor, beta-barrel domain"/>
    <property type="match status" value="1"/>
</dbReference>
<dbReference type="InterPro" id="IPR037066">
    <property type="entry name" value="Plug_dom_sf"/>
</dbReference>
<dbReference type="InterPro" id="IPR008969">
    <property type="entry name" value="CarboxyPept-like_regulatory"/>
</dbReference>
<feature type="domain" description="TonB-dependent receptor plug" evidence="8">
    <location>
        <begin position="112"/>
        <end position="219"/>
    </location>
</feature>
<evidence type="ECO:0000313" key="9">
    <source>
        <dbReference type="EMBL" id="STZ68965.1"/>
    </source>
</evidence>
<dbReference type="AlphaFoldDB" id="A0A378U130"/>
<comment type="subcellular location">
    <subcellularLocation>
        <location evidence="1 7">Cell outer membrane</location>
        <topology evidence="1 7">Multi-pass membrane protein</topology>
    </subcellularLocation>
</comment>
<keyword evidence="6 7" id="KW-0998">Cell outer membrane</keyword>
<evidence type="ECO:0000256" key="1">
    <source>
        <dbReference type="ARBA" id="ARBA00004571"/>
    </source>
</evidence>
<reference evidence="9 10" key="1">
    <citation type="submission" date="2018-06" db="EMBL/GenBank/DDBJ databases">
        <authorList>
            <consortium name="Pathogen Informatics"/>
            <person name="Doyle S."/>
        </authorList>
    </citation>
    <scope>NUCLEOTIDE SEQUENCE [LARGE SCALE GENOMIC DNA]</scope>
    <source>
        <strain evidence="9 10">NCTC11179</strain>
    </source>
</reference>
<sequence length="1031" mass="115007">MQKILQIVFVLMGVYQLQAQEFTLKGAVSDIGGSLPGVSVTVVETGKGVATDFDGNYAIKVEPNQTIAFSFIGYTTQKVKISNQTELNIYLEAHAENLEEVIIQVPYGTANKKTYTGSVGLVSAKTIGQTQVSNVSRVLEGSVAGVQSFAASGQPGSEAEIRIRGIGSINADSKPLYVVDGVPYEGGLSAIAPADIESISVLKDATAATLYGSRAANGVIMITTKRGVKNQEPQIEISAKYGTSSRARSDYKTLGTNQYMELYWEAMRNGRMDTTGEDWATASQYATDNLVNNLGINPYGLNNPQPVGTDGKLRPGLQPLWNDNWTDALSQSANYTDVNVRVSGGGAKSRYFVSGGFLNNQGYIKESGFKRFNFRSNIVIDAKDWLELGLNASASHSIQDYPKQDDSAIGNVIGFGRNMPSFYPIYERDLTTGAYLLDPETGKRMYDFGTYRASSYARHNLVATLPLDKAENKFDIATVRTYAQIKFLDNLKFKTSLNVDYNSEYKHNVTNPEIGPSSATGGGVSMRNTRTVSMTYNNVLNYDLDLDDKNSLAFMAGQEYYQFKSNYFGGAREQIAMLGYDQPDAASRLVDFYGKADEYKMLSFFGNAQYSYDKKYYLSASYRADGSSRFAKAKRWGGFWSVGASWRIIDEDFMQSYRDTWLNELVFRASYGAQGNDKVGYYAYQELYDIYNNLGNPGLVASRLETPELSWESNMNMNIGFDFAVLDNRLSGTVEYFERSSKDLLFSKSIAPSLGFTSILENVGKMKNYGLEISLEGYPIRTADWKWKLGMNITTYKNKIVSLPSNEMFSGTKRWAKGGSLYDFYLQEWAGPDPQTGKPRWYGTDDQGNRYITDNYSSLKDTDKVKSGNSLPKFSGGFNTDLSYKNWQIVANFSYNIGGKIYNDDKTGLMRNDPGGGTWSVDMLDRWTPENPYANVGRLTTADSGRWTYPSDRFLVDRSFLKLKTLSLAYNFPQEWLDKVNIGQASLYLQAENLFTWTKQQGLDPEQNFDGTTYYRYPAMKTISVGLNLKL</sequence>
<gene>
    <name evidence="9" type="ORF">NCTC11179_02449</name>
</gene>
<dbReference type="InterPro" id="IPR023996">
    <property type="entry name" value="TonB-dep_OMP_SusC/RagA"/>
</dbReference>
<dbReference type="GO" id="GO:0009279">
    <property type="term" value="C:cell outer membrane"/>
    <property type="evidence" value="ECO:0007669"/>
    <property type="project" value="UniProtKB-SubCell"/>
</dbReference>
<dbReference type="InterPro" id="IPR036942">
    <property type="entry name" value="Beta-barrel_TonB_sf"/>
</dbReference>
<name>A0A378U130_MYROD</name>
<dbReference type="PROSITE" id="PS52016">
    <property type="entry name" value="TONB_DEPENDENT_REC_3"/>
    <property type="match status" value="1"/>
</dbReference>
<dbReference type="NCBIfam" id="TIGR04057">
    <property type="entry name" value="SusC_RagA_signa"/>
    <property type="match status" value="1"/>
</dbReference>
<protein>
    <submittedName>
        <fullName evidence="9">Outer membrane cobalamin receptor protein</fullName>
    </submittedName>
</protein>
<comment type="similarity">
    <text evidence="7">Belongs to the TonB-dependent receptor family.</text>
</comment>
<dbReference type="EMBL" id="UGQL01000002">
    <property type="protein sequence ID" value="STZ68965.1"/>
    <property type="molecule type" value="Genomic_DNA"/>
</dbReference>
<evidence type="ECO:0000256" key="2">
    <source>
        <dbReference type="ARBA" id="ARBA00022448"/>
    </source>
</evidence>
<evidence type="ECO:0000256" key="7">
    <source>
        <dbReference type="PROSITE-ProRule" id="PRU01360"/>
    </source>
</evidence>
<keyword evidence="4 7" id="KW-0812">Transmembrane</keyword>
<evidence type="ECO:0000256" key="3">
    <source>
        <dbReference type="ARBA" id="ARBA00022452"/>
    </source>
</evidence>
<dbReference type="Pfam" id="PF07715">
    <property type="entry name" value="Plug"/>
    <property type="match status" value="1"/>
</dbReference>
<evidence type="ECO:0000313" key="10">
    <source>
        <dbReference type="Proteomes" id="UP000255024"/>
    </source>
</evidence>
<dbReference type="Gene3D" id="2.60.40.1120">
    <property type="entry name" value="Carboxypeptidase-like, regulatory domain"/>
    <property type="match status" value="1"/>
</dbReference>
<dbReference type="Pfam" id="PF13715">
    <property type="entry name" value="CarbopepD_reg_2"/>
    <property type="match status" value="1"/>
</dbReference>
<dbReference type="SUPFAM" id="SSF56935">
    <property type="entry name" value="Porins"/>
    <property type="match status" value="1"/>
</dbReference>
<organism evidence="9 10">
    <name type="scientific">Myroides odoratus</name>
    <name type="common">Flavobacterium odoratum</name>
    <dbReference type="NCBI Taxonomy" id="256"/>
    <lineage>
        <taxon>Bacteria</taxon>
        <taxon>Pseudomonadati</taxon>
        <taxon>Bacteroidota</taxon>
        <taxon>Flavobacteriia</taxon>
        <taxon>Flavobacteriales</taxon>
        <taxon>Flavobacteriaceae</taxon>
        <taxon>Myroides</taxon>
    </lineage>
</organism>
<dbReference type="Gene3D" id="2.170.130.10">
    <property type="entry name" value="TonB-dependent receptor, plug domain"/>
    <property type="match status" value="1"/>
</dbReference>
<keyword evidence="5 7" id="KW-0472">Membrane</keyword>
<keyword evidence="2 7" id="KW-0813">Transport</keyword>
<keyword evidence="3 7" id="KW-1134">Transmembrane beta strand</keyword>
<dbReference type="RefSeq" id="WP_115091813.1">
    <property type="nucleotide sequence ID" value="NZ_CP068107.1"/>
</dbReference>
<dbReference type="InterPro" id="IPR039426">
    <property type="entry name" value="TonB-dep_rcpt-like"/>
</dbReference>
<evidence type="ECO:0000259" key="8">
    <source>
        <dbReference type="Pfam" id="PF07715"/>
    </source>
</evidence>
<dbReference type="InterPro" id="IPR023997">
    <property type="entry name" value="TonB-dep_OMP_SusC/RagA_CS"/>
</dbReference>
<keyword evidence="9" id="KW-0675">Receptor</keyword>
<dbReference type="SUPFAM" id="SSF49464">
    <property type="entry name" value="Carboxypeptidase regulatory domain-like"/>
    <property type="match status" value="1"/>
</dbReference>
<dbReference type="InterPro" id="IPR012910">
    <property type="entry name" value="Plug_dom"/>
</dbReference>
<evidence type="ECO:0000256" key="4">
    <source>
        <dbReference type="ARBA" id="ARBA00022692"/>
    </source>
</evidence>
<evidence type="ECO:0000256" key="5">
    <source>
        <dbReference type="ARBA" id="ARBA00023136"/>
    </source>
</evidence>
<evidence type="ECO:0000256" key="6">
    <source>
        <dbReference type="ARBA" id="ARBA00023237"/>
    </source>
</evidence>
<accession>A0A378U130</accession>
<dbReference type="Proteomes" id="UP000255024">
    <property type="component" value="Unassembled WGS sequence"/>
</dbReference>